<comment type="caution">
    <text evidence="2">The sequence shown here is derived from an EMBL/GenBank/DDBJ whole genome shotgun (WGS) entry which is preliminary data.</text>
</comment>
<gene>
    <name evidence="1" type="ORF">CYNAS_LOCUS15608</name>
    <name evidence="2" type="ORF">CYNAS_LOCUS15616</name>
</gene>
<accession>A0AA36MAS1</accession>
<name>A0AA36MAS1_CYLNA</name>
<organism evidence="2 3">
    <name type="scientific">Cylicocyclus nassatus</name>
    <name type="common">Nematode worm</name>
    <dbReference type="NCBI Taxonomy" id="53992"/>
    <lineage>
        <taxon>Eukaryota</taxon>
        <taxon>Metazoa</taxon>
        <taxon>Ecdysozoa</taxon>
        <taxon>Nematoda</taxon>
        <taxon>Chromadorea</taxon>
        <taxon>Rhabditida</taxon>
        <taxon>Rhabditina</taxon>
        <taxon>Rhabditomorpha</taxon>
        <taxon>Strongyloidea</taxon>
        <taxon>Strongylidae</taxon>
        <taxon>Cylicocyclus</taxon>
    </lineage>
</organism>
<dbReference type="AlphaFoldDB" id="A0AA36MAS1"/>
<dbReference type="Proteomes" id="UP001176961">
    <property type="component" value="Unassembled WGS sequence"/>
</dbReference>
<reference evidence="2" key="1">
    <citation type="submission" date="2023-07" db="EMBL/GenBank/DDBJ databases">
        <authorList>
            <consortium name="CYATHOMIX"/>
        </authorList>
    </citation>
    <scope>NUCLEOTIDE SEQUENCE</scope>
    <source>
        <strain evidence="2">N/A</strain>
    </source>
</reference>
<evidence type="ECO:0000313" key="3">
    <source>
        <dbReference type="Proteomes" id="UP001176961"/>
    </source>
</evidence>
<proteinExistence type="predicted"/>
<evidence type="ECO:0000313" key="2">
    <source>
        <dbReference type="EMBL" id="CAJ0603633.1"/>
    </source>
</evidence>
<keyword evidence="3" id="KW-1185">Reference proteome</keyword>
<evidence type="ECO:0000313" key="1">
    <source>
        <dbReference type="EMBL" id="CAJ0603625.1"/>
    </source>
</evidence>
<protein>
    <submittedName>
        <fullName evidence="2">Uncharacterized protein</fullName>
    </submittedName>
</protein>
<dbReference type="EMBL" id="CATQJL010000305">
    <property type="protein sequence ID" value="CAJ0603625.1"/>
    <property type="molecule type" value="Genomic_DNA"/>
</dbReference>
<dbReference type="EMBL" id="CATQJL010000305">
    <property type="protein sequence ID" value="CAJ0603633.1"/>
    <property type="molecule type" value="Genomic_DNA"/>
</dbReference>
<sequence>MEKKDKQSFEAVLSELKNYLLRFGAELDGLQIMVDYERAAIVAFPSSKGHPNQQKVSREALQRRGEIAAVMRTFEEQYRAHGVTRVDAEAYCRNMANYVTDKAF</sequence>